<proteinExistence type="predicted"/>
<protein>
    <submittedName>
        <fullName evidence="3">Uncharacterized protein</fullName>
    </submittedName>
</protein>
<keyword evidence="2" id="KW-0812">Transmembrane</keyword>
<sequence>MCLLILSRTRFLLSFVEVGMFAPFAMLIIEPRFRFERVLIAVLGEVVSSSALGSITPSVLGPSTSSESASAGGSAGDVCAAACNIAVTSNNSASASAGGTAGDGDRVCAAG</sequence>
<feature type="non-terminal residue" evidence="3">
    <location>
        <position position="111"/>
    </location>
</feature>
<feature type="region of interest" description="Disordered" evidence="1">
    <location>
        <begin position="90"/>
        <end position="111"/>
    </location>
</feature>
<evidence type="ECO:0000256" key="2">
    <source>
        <dbReference type="SAM" id="Phobius"/>
    </source>
</evidence>
<evidence type="ECO:0000256" key="1">
    <source>
        <dbReference type="SAM" id="MobiDB-lite"/>
    </source>
</evidence>
<accession>A0A0H5R991</accession>
<dbReference type="EMBL" id="HACM01004532">
    <property type="protein sequence ID" value="CRZ04974.1"/>
    <property type="molecule type" value="Transcribed_RNA"/>
</dbReference>
<dbReference type="AlphaFoldDB" id="A0A0H5R991"/>
<name>A0A0H5R991_9EUKA</name>
<evidence type="ECO:0000313" key="3">
    <source>
        <dbReference type="EMBL" id="CRZ04974.1"/>
    </source>
</evidence>
<feature type="transmembrane region" description="Helical" evidence="2">
    <location>
        <begin position="12"/>
        <end position="29"/>
    </location>
</feature>
<organism evidence="3">
    <name type="scientific">Spongospora subterranea</name>
    <dbReference type="NCBI Taxonomy" id="70186"/>
    <lineage>
        <taxon>Eukaryota</taxon>
        <taxon>Sar</taxon>
        <taxon>Rhizaria</taxon>
        <taxon>Endomyxa</taxon>
        <taxon>Phytomyxea</taxon>
        <taxon>Plasmodiophorida</taxon>
        <taxon>Plasmodiophoridae</taxon>
        <taxon>Spongospora</taxon>
    </lineage>
</organism>
<reference evidence="3" key="1">
    <citation type="submission" date="2015-04" db="EMBL/GenBank/DDBJ databases">
        <title>The genome sequence of the plant pathogenic Rhizarian Plasmodiophora brassicae reveals insights in its biotrophic life cycle and the origin of chitin synthesis.</title>
        <authorList>
            <person name="Schwelm A."/>
            <person name="Fogelqvist J."/>
            <person name="Knaust A."/>
            <person name="Julke S."/>
            <person name="Lilja T."/>
            <person name="Dhandapani V."/>
            <person name="Bonilla-Rosso G."/>
            <person name="Karlsson M."/>
            <person name="Shevchenko A."/>
            <person name="Choi S.R."/>
            <person name="Kim H.G."/>
            <person name="Park J.Y."/>
            <person name="Lim Y.P."/>
            <person name="Ludwig-Muller J."/>
            <person name="Dixelius C."/>
        </authorList>
    </citation>
    <scope>NUCLEOTIDE SEQUENCE</scope>
    <source>
        <tissue evidence="3">Potato root galls</tissue>
    </source>
</reference>
<feature type="compositionally biased region" description="Low complexity" evidence="1">
    <location>
        <begin position="61"/>
        <end position="75"/>
    </location>
</feature>
<keyword evidence="2" id="KW-1133">Transmembrane helix</keyword>
<keyword evidence="2" id="KW-0472">Membrane</keyword>
<feature type="region of interest" description="Disordered" evidence="1">
    <location>
        <begin position="53"/>
        <end position="75"/>
    </location>
</feature>